<evidence type="ECO:0000256" key="4">
    <source>
        <dbReference type="ARBA" id="ARBA00005259"/>
    </source>
</evidence>
<evidence type="ECO:0000256" key="5">
    <source>
        <dbReference type="ARBA" id="ARBA00007417"/>
    </source>
</evidence>
<evidence type="ECO:0000256" key="9">
    <source>
        <dbReference type="ARBA" id="ARBA00022857"/>
    </source>
</evidence>
<dbReference type="InterPro" id="IPR016193">
    <property type="entry name" value="Cytidine_deaminase-like"/>
</dbReference>
<gene>
    <name evidence="17" type="ORF">EV644_13340</name>
</gene>
<dbReference type="Pfam" id="PF00383">
    <property type="entry name" value="dCMP_cyt_deam_1"/>
    <property type="match status" value="1"/>
</dbReference>
<evidence type="ECO:0000256" key="15">
    <source>
        <dbReference type="SAM" id="MobiDB-lite"/>
    </source>
</evidence>
<dbReference type="EMBL" id="SLWM01000033">
    <property type="protein sequence ID" value="TCO11145.1"/>
    <property type="molecule type" value="Genomic_DNA"/>
</dbReference>
<organism evidence="17 18">
    <name type="scientific">Kribbella orskensis</name>
    <dbReference type="NCBI Taxonomy" id="2512216"/>
    <lineage>
        <taxon>Bacteria</taxon>
        <taxon>Bacillati</taxon>
        <taxon>Actinomycetota</taxon>
        <taxon>Actinomycetes</taxon>
        <taxon>Propionibacteriales</taxon>
        <taxon>Kribbellaceae</taxon>
        <taxon>Kribbella</taxon>
    </lineage>
</organism>
<reference evidence="17 18" key="1">
    <citation type="journal article" date="2015" name="Stand. Genomic Sci.">
        <title>Genomic Encyclopedia of Bacterial and Archaeal Type Strains, Phase III: the genomes of soil and plant-associated and newly described type strains.</title>
        <authorList>
            <person name="Whitman W.B."/>
            <person name="Woyke T."/>
            <person name="Klenk H.P."/>
            <person name="Zhou Y."/>
            <person name="Lilburn T.G."/>
            <person name="Beck B.J."/>
            <person name="De Vos P."/>
            <person name="Vandamme P."/>
            <person name="Eisen J.A."/>
            <person name="Garrity G."/>
            <person name="Hugenholtz P."/>
            <person name="Kyrpides N.C."/>
        </authorList>
    </citation>
    <scope>NUCLEOTIDE SEQUENCE [LARGE SCALE GENOMIC DNA]</scope>
    <source>
        <strain evidence="17 18">VKM Ac-2538</strain>
    </source>
</reference>
<keyword evidence="6 14" id="KW-0686">Riboflavin biosynthesis</keyword>
<evidence type="ECO:0000313" key="17">
    <source>
        <dbReference type="EMBL" id="TCO11145.1"/>
    </source>
</evidence>
<dbReference type="Gene3D" id="3.40.430.10">
    <property type="entry name" value="Dihydrofolate Reductase, subunit A"/>
    <property type="match status" value="2"/>
</dbReference>
<comment type="similarity">
    <text evidence="5 14">In the C-terminal section; belongs to the HTP reductase family.</text>
</comment>
<comment type="catalytic activity">
    <reaction evidence="13 14">
        <text>2,5-diamino-6-hydroxy-4-(5-phosphoribosylamino)-pyrimidine + H2O + H(+) = 5-amino-6-(5-phospho-D-ribosylamino)uracil + NH4(+)</text>
        <dbReference type="Rhea" id="RHEA:21868"/>
        <dbReference type="ChEBI" id="CHEBI:15377"/>
        <dbReference type="ChEBI" id="CHEBI:15378"/>
        <dbReference type="ChEBI" id="CHEBI:28938"/>
        <dbReference type="ChEBI" id="CHEBI:58453"/>
        <dbReference type="ChEBI" id="CHEBI:58614"/>
        <dbReference type="EC" id="3.5.4.26"/>
    </reaction>
</comment>
<dbReference type="Pfam" id="PF01872">
    <property type="entry name" value="RibD_C"/>
    <property type="match status" value="1"/>
</dbReference>
<dbReference type="PANTHER" id="PTHR38011">
    <property type="entry name" value="DIHYDROFOLATE REDUCTASE FAMILY PROTEIN (AFU_ORTHOLOGUE AFUA_8G06820)"/>
    <property type="match status" value="1"/>
</dbReference>
<keyword evidence="18" id="KW-1185">Reference proteome</keyword>
<dbReference type="InterPro" id="IPR016192">
    <property type="entry name" value="APOBEC/CMP_deaminase_Zn-bd"/>
</dbReference>
<dbReference type="SUPFAM" id="SSF53927">
    <property type="entry name" value="Cytidine deaminase-like"/>
    <property type="match status" value="1"/>
</dbReference>
<dbReference type="EC" id="3.5.4.26" evidence="14"/>
<keyword evidence="7 14" id="KW-0479">Metal-binding</keyword>
<dbReference type="PROSITE" id="PS51747">
    <property type="entry name" value="CYT_DCMP_DEAMINASES_2"/>
    <property type="match status" value="1"/>
</dbReference>
<comment type="function">
    <text evidence="1 14">Converts 2,5-diamino-6-(ribosylamino)-4(3h)-pyrimidinone 5'-phosphate into 5-amino-6-(ribosylamino)-2,4(1h,3h)-pyrimidinedione 5'-phosphate.</text>
</comment>
<evidence type="ECO:0000256" key="10">
    <source>
        <dbReference type="ARBA" id="ARBA00023002"/>
    </source>
</evidence>
<proteinExistence type="inferred from homology"/>
<dbReference type="InterPro" id="IPR050765">
    <property type="entry name" value="Riboflavin_Biosynth_HTPR"/>
</dbReference>
<dbReference type="PROSITE" id="PS00903">
    <property type="entry name" value="CYT_DCMP_DEAMINASES_1"/>
    <property type="match status" value="1"/>
</dbReference>
<evidence type="ECO:0000313" key="18">
    <source>
        <dbReference type="Proteomes" id="UP000295818"/>
    </source>
</evidence>
<evidence type="ECO:0000256" key="2">
    <source>
        <dbReference type="ARBA" id="ARBA00004882"/>
    </source>
</evidence>
<evidence type="ECO:0000256" key="1">
    <source>
        <dbReference type="ARBA" id="ARBA00002151"/>
    </source>
</evidence>
<evidence type="ECO:0000256" key="13">
    <source>
        <dbReference type="ARBA" id="ARBA00049886"/>
    </source>
</evidence>
<keyword evidence="11" id="KW-0511">Multifunctional enzyme</keyword>
<dbReference type="CDD" id="cd01284">
    <property type="entry name" value="Riboflavin_deaminase-reductase"/>
    <property type="match status" value="1"/>
</dbReference>
<evidence type="ECO:0000259" key="16">
    <source>
        <dbReference type="PROSITE" id="PS51747"/>
    </source>
</evidence>
<feature type="domain" description="CMP/dCMP-type deaminase" evidence="16">
    <location>
        <begin position="58"/>
        <end position="180"/>
    </location>
</feature>
<comment type="cofactor">
    <cofactor evidence="14">
        <name>Zn(2+)</name>
        <dbReference type="ChEBI" id="CHEBI:29105"/>
    </cofactor>
    <text evidence="14">Binds 1 zinc ion.</text>
</comment>
<sequence length="400" mass="42919">MKVRMGGARDRRVRSGVRTTRPQGCAERVKRVGAVRAGCHDPGRVRDNEGPSVNNASPIDIAWMRRAVELAALGIGTTHPNPVVGCVITGRDGHPVGEGFHAYPGGPHAEVEALRMAGDRARGGTAYITLEPCNHTGRTGPCADALIEAGVARVVYAVPDPNRQASGGADKLADKNIQVEQGVLQDEAEAVNHVWLHSIRTGRPFVTWKFATTLDGRSAAPDRSSRWITGPLARADVHRKRAECDAIAVGTQTVLDDDPELTVRDAENQPVGRQPLRVVVGDRDIPATARVRNDRAETLLLPTHDPAEVLRQLDDHQIRHLWLEGGPTLAAAFLRAGLVDQIVAYVAPAVLGSGFSAIGDLGAESIADLRRFTLADVTRLGDDVRLTLTPLTTPSPQRTV</sequence>
<feature type="region of interest" description="Disordered" evidence="15">
    <location>
        <begin position="1"/>
        <end position="23"/>
    </location>
</feature>
<dbReference type="InterPro" id="IPR002125">
    <property type="entry name" value="CMP_dCMP_dom"/>
</dbReference>
<dbReference type="InterPro" id="IPR004794">
    <property type="entry name" value="Eubact_RibD"/>
</dbReference>
<evidence type="ECO:0000256" key="6">
    <source>
        <dbReference type="ARBA" id="ARBA00022619"/>
    </source>
</evidence>
<dbReference type="PANTHER" id="PTHR38011:SF7">
    <property type="entry name" value="2,5-DIAMINO-6-RIBOSYLAMINO-4(3H)-PYRIMIDINONE 5'-PHOSPHATE REDUCTASE"/>
    <property type="match status" value="1"/>
</dbReference>
<keyword evidence="9 14" id="KW-0521">NADP</keyword>
<comment type="caution">
    <text evidence="17">The sequence shown here is derived from an EMBL/GenBank/DDBJ whole genome shotgun (WGS) entry which is preliminary data.</text>
</comment>
<comment type="pathway">
    <text evidence="3 14">Cofactor biosynthesis; riboflavin biosynthesis; 5-amino-6-(D-ribitylamino)uracil from GTP: step 3/4.</text>
</comment>
<dbReference type="PIRSF" id="PIRSF006769">
    <property type="entry name" value="RibD"/>
    <property type="match status" value="1"/>
</dbReference>
<comment type="pathway">
    <text evidence="2 14">Cofactor biosynthesis; riboflavin biosynthesis; 5-amino-6-(D-ribitylamino)uracil from GTP: step 2/4.</text>
</comment>
<dbReference type="SUPFAM" id="SSF53597">
    <property type="entry name" value="Dihydrofolate reductase-like"/>
    <property type="match status" value="1"/>
</dbReference>
<protein>
    <recommendedName>
        <fullName evidence="14">Riboflavin biosynthesis protein RibD</fullName>
    </recommendedName>
    <domain>
        <recommendedName>
            <fullName evidence="14">Diaminohydroxyphosphoribosylaminopyrimidine deaminase</fullName>
            <shortName evidence="14">DRAP deaminase</shortName>
            <ecNumber evidence="14">3.5.4.26</ecNumber>
        </recommendedName>
        <alternativeName>
            <fullName evidence="14">Riboflavin-specific deaminase</fullName>
        </alternativeName>
    </domain>
    <domain>
        <recommendedName>
            <fullName evidence="14">5-amino-6-(5-phosphoribosylamino)uracil reductase</fullName>
            <ecNumber evidence="14">1.1.1.193</ecNumber>
        </recommendedName>
        <alternativeName>
            <fullName evidence="14">HTP reductase</fullName>
        </alternativeName>
    </domain>
</protein>
<dbReference type="Gene3D" id="3.40.140.10">
    <property type="entry name" value="Cytidine Deaminase, domain 2"/>
    <property type="match status" value="1"/>
</dbReference>
<accession>A0ABY2B7Q0</accession>
<evidence type="ECO:0000256" key="12">
    <source>
        <dbReference type="ARBA" id="ARBA00049861"/>
    </source>
</evidence>
<evidence type="ECO:0000256" key="3">
    <source>
        <dbReference type="ARBA" id="ARBA00004910"/>
    </source>
</evidence>
<name>A0ABY2B7Q0_9ACTN</name>
<keyword evidence="8 14" id="KW-0862">Zinc</keyword>
<dbReference type="InterPro" id="IPR002734">
    <property type="entry name" value="RibDG_C"/>
</dbReference>
<comment type="similarity">
    <text evidence="4 14">In the N-terminal section; belongs to the cytidine and deoxycytidylate deaminase family.</text>
</comment>
<evidence type="ECO:0000256" key="8">
    <source>
        <dbReference type="ARBA" id="ARBA00022833"/>
    </source>
</evidence>
<dbReference type="NCBIfam" id="TIGR00326">
    <property type="entry name" value="eubact_ribD"/>
    <property type="match status" value="1"/>
</dbReference>
<evidence type="ECO:0000256" key="14">
    <source>
        <dbReference type="PIRNR" id="PIRNR006769"/>
    </source>
</evidence>
<comment type="catalytic activity">
    <reaction evidence="12 14">
        <text>5-amino-6-(5-phospho-D-ribitylamino)uracil + NADP(+) = 5-amino-6-(5-phospho-D-ribosylamino)uracil + NADPH + H(+)</text>
        <dbReference type="Rhea" id="RHEA:17845"/>
        <dbReference type="ChEBI" id="CHEBI:15378"/>
        <dbReference type="ChEBI" id="CHEBI:57783"/>
        <dbReference type="ChEBI" id="CHEBI:58349"/>
        <dbReference type="ChEBI" id="CHEBI:58421"/>
        <dbReference type="ChEBI" id="CHEBI:58453"/>
        <dbReference type="EC" id="1.1.1.193"/>
    </reaction>
</comment>
<keyword evidence="10 14" id="KW-0560">Oxidoreductase</keyword>
<evidence type="ECO:0000256" key="7">
    <source>
        <dbReference type="ARBA" id="ARBA00022723"/>
    </source>
</evidence>
<dbReference type="InterPro" id="IPR024072">
    <property type="entry name" value="DHFR-like_dom_sf"/>
</dbReference>
<evidence type="ECO:0000256" key="11">
    <source>
        <dbReference type="ARBA" id="ARBA00023268"/>
    </source>
</evidence>
<dbReference type="Proteomes" id="UP000295818">
    <property type="component" value="Unassembled WGS sequence"/>
</dbReference>
<keyword evidence="14" id="KW-0378">Hydrolase</keyword>
<dbReference type="EC" id="1.1.1.193" evidence="14"/>